<keyword evidence="1" id="KW-0328">Glycosyltransferase</keyword>
<evidence type="ECO:0000313" key="3">
    <source>
        <dbReference type="EMBL" id="GAA2185579.1"/>
    </source>
</evidence>
<dbReference type="Gene3D" id="3.40.50.2000">
    <property type="entry name" value="Glycogen Phosphorylase B"/>
    <property type="match status" value="2"/>
</dbReference>
<reference evidence="3 4" key="1">
    <citation type="journal article" date="2019" name="Int. J. Syst. Evol. Microbiol.">
        <title>The Global Catalogue of Microorganisms (GCM) 10K type strain sequencing project: providing services to taxonomists for standard genome sequencing and annotation.</title>
        <authorList>
            <consortium name="The Broad Institute Genomics Platform"/>
            <consortium name="The Broad Institute Genome Sequencing Center for Infectious Disease"/>
            <person name="Wu L."/>
            <person name="Ma J."/>
        </authorList>
    </citation>
    <scope>NUCLEOTIDE SEQUENCE [LARGE SCALE GENOMIC DNA]</scope>
    <source>
        <strain evidence="3 4">JCM 14919</strain>
    </source>
</reference>
<accession>A0ABN3B2N7</accession>
<dbReference type="InterPro" id="IPR051199">
    <property type="entry name" value="LPS_LOS_Heptosyltrfase"/>
</dbReference>
<dbReference type="Pfam" id="PF01075">
    <property type="entry name" value="Glyco_transf_9"/>
    <property type="match status" value="1"/>
</dbReference>
<keyword evidence="4" id="KW-1185">Reference proteome</keyword>
<gene>
    <name evidence="3" type="ORF">GCM10009786_02590</name>
</gene>
<dbReference type="PANTHER" id="PTHR30160:SF1">
    <property type="entry name" value="LIPOPOLYSACCHARIDE 1,2-N-ACETYLGLUCOSAMINETRANSFERASE-RELATED"/>
    <property type="match status" value="1"/>
</dbReference>
<sequence length="392" mass="41044">MPHDPYRTSEGADHAAGPAVIPRRPIVGALREKIDGVRKIAVLRGGGIGDLLFALPAITALASAYPEAEITLLGTPAARLLDGRVGAPHRIVRLPVAEGVYEPSGAAVDPEALRRFIAEQRGAGYDLAAQVHGGGRFSNPFVAGLGARCTIGTRTDDALALERSLPYVYYQHEVMRWLEVAALAGAAPVDLEPRVIVAPEDVELGRARLGEADGPIVVVHPGATDPRRRWPVERFGAVAAELSRSGAGVAVIGDASEQRLADDFVRAAVAAGAAAAPLNLAGKLSFDELPGVLASADLCLANDSGPRHLAQAVGTSTASVFWCGNLLNAGPMGRGEHRVQLSWTTNCPVCGRDSTQVGWTAPRCEHDDSFVADVSTEAVLADARALLAERAR</sequence>
<dbReference type="Proteomes" id="UP001501084">
    <property type="component" value="Unassembled WGS sequence"/>
</dbReference>
<dbReference type="RefSeq" id="WP_346057106.1">
    <property type="nucleotide sequence ID" value="NZ_BAAAOP010000001.1"/>
</dbReference>
<proteinExistence type="predicted"/>
<dbReference type="SUPFAM" id="SSF53756">
    <property type="entry name" value="UDP-Glycosyltransferase/glycogen phosphorylase"/>
    <property type="match status" value="1"/>
</dbReference>
<comment type="caution">
    <text evidence="3">The sequence shown here is derived from an EMBL/GenBank/DDBJ whole genome shotgun (WGS) entry which is preliminary data.</text>
</comment>
<name>A0ABN3B2N7_9MICO</name>
<dbReference type="InterPro" id="IPR002201">
    <property type="entry name" value="Glyco_trans_9"/>
</dbReference>
<evidence type="ECO:0000256" key="1">
    <source>
        <dbReference type="ARBA" id="ARBA00022676"/>
    </source>
</evidence>
<protein>
    <submittedName>
        <fullName evidence="3">Glycosyltransferase family 9 protein</fullName>
    </submittedName>
</protein>
<organism evidence="3 4">
    <name type="scientific">Leucobacter alluvii</name>
    <dbReference type="NCBI Taxonomy" id="340321"/>
    <lineage>
        <taxon>Bacteria</taxon>
        <taxon>Bacillati</taxon>
        <taxon>Actinomycetota</taxon>
        <taxon>Actinomycetes</taxon>
        <taxon>Micrococcales</taxon>
        <taxon>Microbacteriaceae</taxon>
        <taxon>Leucobacter</taxon>
    </lineage>
</organism>
<evidence type="ECO:0000256" key="2">
    <source>
        <dbReference type="ARBA" id="ARBA00022679"/>
    </source>
</evidence>
<dbReference type="PANTHER" id="PTHR30160">
    <property type="entry name" value="TETRAACYLDISACCHARIDE 4'-KINASE-RELATED"/>
    <property type="match status" value="1"/>
</dbReference>
<evidence type="ECO:0000313" key="4">
    <source>
        <dbReference type="Proteomes" id="UP001501084"/>
    </source>
</evidence>
<keyword evidence="2" id="KW-0808">Transferase</keyword>
<dbReference type="CDD" id="cd03789">
    <property type="entry name" value="GT9_LPS_heptosyltransferase"/>
    <property type="match status" value="1"/>
</dbReference>
<dbReference type="EMBL" id="BAAAOP010000001">
    <property type="protein sequence ID" value="GAA2185579.1"/>
    <property type="molecule type" value="Genomic_DNA"/>
</dbReference>